<feature type="compositionally biased region" description="Acidic residues" evidence="1">
    <location>
        <begin position="380"/>
        <end position="393"/>
    </location>
</feature>
<gene>
    <name evidence="2" type="primary">g8377</name>
    <name evidence="2" type="ORF">VP750_LOCUS7203</name>
</gene>
<feature type="region of interest" description="Disordered" evidence="1">
    <location>
        <begin position="353"/>
        <end position="393"/>
    </location>
</feature>
<evidence type="ECO:0000256" key="1">
    <source>
        <dbReference type="SAM" id="MobiDB-lite"/>
    </source>
</evidence>
<name>A0ABP1G2T3_9CHLO</name>
<evidence type="ECO:0000313" key="3">
    <source>
        <dbReference type="Proteomes" id="UP001497392"/>
    </source>
</evidence>
<proteinExistence type="predicted"/>
<feature type="compositionally biased region" description="Polar residues" evidence="1">
    <location>
        <begin position="26"/>
        <end position="39"/>
    </location>
</feature>
<keyword evidence="3" id="KW-1185">Reference proteome</keyword>
<evidence type="ECO:0000313" key="2">
    <source>
        <dbReference type="EMBL" id="CAL5225544.1"/>
    </source>
</evidence>
<protein>
    <submittedName>
        <fullName evidence="2">G8377 protein</fullName>
    </submittedName>
</protein>
<reference evidence="2 3" key="1">
    <citation type="submission" date="2024-06" db="EMBL/GenBank/DDBJ databases">
        <authorList>
            <person name="Kraege A."/>
            <person name="Thomma B."/>
        </authorList>
    </citation>
    <scope>NUCLEOTIDE SEQUENCE [LARGE SCALE GENOMIC DNA]</scope>
</reference>
<comment type="caution">
    <text evidence="2">The sequence shown here is derived from an EMBL/GenBank/DDBJ whole genome shotgun (WGS) entry which is preliminary data.</text>
</comment>
<accession>A0ABP1G2T3</accession>
<organism evidence="2 3">
    <name type="scientific">Coccomyxa viridis</name>
    <dbReference type="NCBI Taxonomy" id="1274662"/>
    <lineage>
        <taxon>Eukaryota</taxon>
        <taxon>Viridiplantae</taxon>
        <taxon>Chlorophyta</taxon>
        <taxon>core chlorophytes</taxon>
        <taxon>Trebouxiophyceae</taxon>
        <taxon>Trebouxiophyceae incertae sedis</taxon>
        <taxon>Coccomyxaceae</taxon>
        <taxon>Coccomyxa</taxon>
    </lineage>
</organism>
<dbReference type="Proteomes" id="UP001497392">
    <property type="component" value="Unassembled WGS sequence"/>
</dbReference>
<sequence length="393" mass="45972">MDHIGSGDAFSSSRHLKPQRNAAKLQLSSSSRDSPQLESSEPDLHMSARPWSFDVPTMREMQDDEYWPLLVTDWELFWTRLTVWQQYIERSRRKNARPSQRYEEWWELDTPDAESRKQKVKEVQEVVNIVADRMPQILKMGVPVPDHIPFYMDKVIPEDHDRQTNNETQLSMFEAYDQDTKKLKAEKWRAQQRAEREARKPYWEKPPWLRFHEWDFRAYVEKKRQAEAMRRDFMKRQAQVSKYRSMNVSTMTDARVHSNYVIQTGEVPVRHTHEEYMDLITNGGRSVHPGKVHYRIKDPLEKVDWFQAGAHSIPETEEFLDMIGHFAENDHDLHAFEEEGSSSTLNEAFEDLETPLPNGSVFNMGPAAEQDTSPGAQEAGEPDEAYGDGDADE</sequence>
<feature type="region of interest" description="Disordered" evidence="1">
    <location>
        <begin position="1"/>
        <end position="49"/>
    </location>
</feature>
<dbReference type="EMBL" id="CAXHTA020000012">
    <property type="protein sequence ID" value="CAL5225544.1"/>
    <property type="molecule type" value="Genomic_DNA"/>
</dbReference>